<comment type="similarity">
    <text evidence="1 2">Belongs to the outer membrane factor (OMF) (TC 1.B.17) family.</text>
</comment>
<accession>A0ABW5UFR7</accession>
<keyword evidence="5" id="KW-1185">Reference proteome</keyword>
<protein>
    <submittedName>
        <fullName evidence="4">Efflux transporter outer membrane subunit</fullName>
    </submittedName>
</protein>
<keyword evidence="3" id="KW-0175">Coiled coil</keyword>
<reference evidence="5" key="1">
    <citation type="journal article" date="2019" name="Int. J. Syst. Evol. Microbiol.">
        <title>The Global Catalogue of Microorganisms (GCM) 10K type strain sequencing project: providing services to taxonomists for standard genome sequencing and annotation.</title>
        <authorList>
            <consortium name="The Broad Institute Genomics Platform"/>
            <consortium name="The Broad Institute Genome Sequencing Center for Infectious Disease"/>
            <person name="Wu L."/>
            <person name="Ma J."/>
        </authorList>
    </citation>
    <scope>NUCLEOTIDE SEQUENCE [LARGE SCALE GENOMIC DNA]</scope>
    <source>
        <strain evidence="5">KCTC 42247</strain>
    </source>
</reference>
<organism evidence="4 5">
    <name type="scientific">Sphingobacterium populi</name>
    <dbReference type="NCBI Taxonomy" id="1812824"/>
    <lineage>
        <taxon>Bacteria</taxon>
        <taxon>Pseudomonadati</taxon>
        <taxon>Bacteroidota</taxon>
        <taxon>Sphingobacteriia</taxon>
        <taxon>Sphingobacteriales</taxon>
        <taxon>Sphingobacteriaceae</taxon>
        <taxon>Sphingobacterium</taxon>
    </lineage>
</organism>
<dbReference type="RefSeq" id="WP_066757764.1">
    <property type="nucleotide sequence ID" value="NZ_JBHUMB010000008.1"/>
</dbReference>
<dbReference type="EMBL" id="JBHUMB010000008">
    <property type="protein sequence ID" value="MFD2743634.1"/>
    <property type="molecule type" value="Genomic_DNA"/>
</dbReference>
<keyword evidence="2" id="KW-0449">Lipoprotein</keyword>
<evidence type="ECO:0000256" key="2">
    <source>
        <dbReference type="RuleBase" id="RU362097"/>
    </source>
</evidence>
<keyword evidence="2" id="KW-1134">Transmembrane beta strand</keyword>
<dbReference type="NCBIfam" id="TIGR01845">
    <property type="entry name" value="outer_NodT"/>
    <property type="match status" value="1"/>
</dbReference>
<keyword evidence="2" id="KW-0472">Membrane</keyword>
<gene>
    <name evidence="4" type="ORF">ACFSQ6_09500</name>
</gene>
<dbReference type="Gene3D" id="2.20.200.10">
    <property type="entry name" value="Outer membrane efflux proteins (OEP)"/>
    <property type="match status" value="1"/>
</dbReference>
<keyword evidence="2" id="KW-0812">Transmembrane</keyword>
<evidence type="ECO:0000256" key="3">
    <source>
        <dbReference type="SAM" id="Coils"/>
    </source>
</evidence>
<dbReference type="Proteomes" id="UP001597418">
    <property type="component" value="Unassembled WGS sequence"/>
</dbReference>
<dbReference type="Pfam" id="PF02321">
    <property type="entry name" value="OEP"/>
    <property type="match status" value="2"/>
</dbReference>
<evidence type="ECO:0000313" key="4">
    <source>
        <dbReference type="EMBL" id="MFD2743634.1"/>
    </source>
</evidence>
<dbReference type="PANTHER" id="PTHR30203:SF33">
    <property type="entry name" value="BLR4455 PROTEIN"/>
    <property type="match status" value="1"/>
</dbReference>
<sequence>MMKEITKHVLSVMGIALVLTSCQVGRKYARPEVDLPDTYRNEITGVTADSVLLPLHTFFKDEILLSLIDKALAHNNDIMVAKLSMDQLELTYKQAKLQLLPTLDLAVGANRMWLSRNSLNGSLSEQFLGTPYMDDYAATLRLSWEADIWGKAKMQREGAWARYFSEKENMNALKTRIVAQVAQAYYSLITLDEQLKVAQRNVVLGDSTLDMIRLQYQSAMISSLALDQAEAQKKTAELLIPLAKQNIAIQENALNILCGSFPSALERAGSLNAAMPEEFFDTGVPAMLLSRRPDVKAAEYAIISANAQTGLAKAAMYPAISLTPSIGVNSFQFNSWFDIPGSVVKSVAANLTQPIFQKKELKTAYEIAQIEQEKAAVQFRQSLLTAVGEVSDALAMSTHADERLKLVEAKKDHLTKATNDALLLYRSSMATYLEVITAQNSALENELEAINIKREKLQAITDLYRALGGGVE</sequence>
<dbReference type="SUPFAM" id="SSF56954">
    <property type="entry name" value="Outer membrane efflux proteins (OEP)"/>
    <property type="match status" value="1"/>
</dbReference>
<evidence type="ECO:0000256" key="1">
    <source>
        <dbReference type="ARBA" id="ARBA00007613"/>
    </source>
</evidence>
<feature type="coiled-coil region" evidence="3">
    <location>
        <begin position="433"/>
        <end position="460"/>
    </location>
</feature>
<dbReference type="PANTHER" id="PTHR30203">
    <property type="entry name" value="OUTER MEMBRANE CATION EFFLUX PROTEIN"/>
    <property type="match status" value="1"/>
</dbReference>
<keyword evidence="2" id="KW-0564">Palmitate</keyword>
<comment type="caution">
    <text evidence="4">The sequence shown here is derived from an EMBL/GenBank/DDBJ whole genome shotgun (WGS) entry which is preliminary data.</text>
</comment>
<name>A0ABW5UFR7_9SPHI</name>
<proteinExistence type="inferred from homology"/>
<dbReference type="PROSITE" id="PS51257">
    <property type="entry name" value="PROKAR_LIPOPROTEIN"/>
    <property type="match status" value="1"/>
</dbReference>
<comment type="subcellular location">
    <subcellularLocation>
        <location evidence="2">Cell membrane</location>
        <topology evidence="2">Lipid-anchor</topology>
    </subcellularLocation>
</comment>
<dbReference type="InterPro" id="IPR003423">
    <property type="entry name" value="OMP_efflux"/>
</dbReference>
<dbReference type="Gene3D" id="1.20.1600.10">
    <property type="entry name" value="Outer membrane efflux proteins (OEP)"/>
    <property type="match status" value="1"/>
</dbReference>
<evidence type="ECO:0000313" key="5">
    <source>
        <dbReference type="Proteomes" id="UP001597418"/>
    </source>
</evidence>
<dbReference type="InterPro" id="IPR010131">
    <property type="entry name" value="MdtP/NodT-like"/>
</dbReference>